<protein>
    <submittedName>
        <fullName evidence="1">Uncharacterized protein</fullName>
    </submittedName>
</protein>
<dbReference type="VEuPathDB" id="AmoebaDB:EIN_397080"/>
<dbReference type="AlphaFoldDB" id="A0A0A1U9V9"/>
<dbReference type="KEGG" id="eiv:EIN_397080"/>
<dbReference type="OMA" id="SCCCLIM"/>
<dbReference type="InterPro" id="IPR027417">
    <property type="entry name" value="P-loop_NTPase"/>
</dbReference>
<evidence type="ECO:0000313" key="1">
    <source>
        <dbReference type="EMBL" id="ELP91848.1"/>
    </source>
</evidence>
<accession>A0A0A1U9V9</accession>
<gene>
    <name evidence="1" type="ORF">EIN_397080</name>
</gene>
<dbReference type="SUPFAM" id="SSF52540">
    <property type="entry name" value="P-loop containing nucleoside triphosphate hydrolases"/>
    <property type="match status" value="1"/>
</dbReference>
<sequence>MSQKQRPISISELTDDPDVMLKEIKFIFVGEDSQSVHSLIDKYIDSVDHQTSKEKYSSSYLMKYNETSYILTLLTCDGRDPLFSFTTSFFKNTNSIFLVYTKSSQKTADHLEKWKQEINRYADTSLIRGVVAFGKACEKEQPSALEFCANNTLKAAQIDVGVQSDCVAFLQSNLDSSISESPDFDPLPPKKKSTHCCVVL</sequence>
<dbReference type="GO" id="GO:0003924">
    <property type="term" value="F:GTPase activity"/>
    <property type="evidence" value="ECO:0007669"/>
    <property type="project" value="InterPro"/>
</dbReference>
<dbReference type="OrthoDB" id="26398at2759"/>
<dbReference type="Gene3D" id="3.40.50.300">
    <property type="entry name" value="P-loop containing nucleotide triphosphate hydrolases"/>
    <property type="match status" value="1"/>
</dbReference>
<organism evidence="1 2">
    <name type="scientific">Entamoeba invadens IP1</name>
    <dbReference type="NCBI Taxonomy" id="370355"/>
    <lineage>
        <taxon>Eukaryota</taxon>
        <taxon>Amoebozoa</taxon>
        <taxon>Evosea</taxon>
        <taxon>Archamoebae</taxon>
        <taxon>Mastigamoebida</taxon>
        <taxon>Entamoebidae</taxon>
        <taxon>Entamoeba</taxon>
    </lineage>
</organism>
<dbReference type="EMBL" id="KB206411">
    <property type="protein sequence ID" value="ELP91848.1"/>
    <property type="molecule type" value="Genomic_DNA"/>
</dbReference>
<dbReference type="RefSeq" id="XP_004258619.1">
    <property type="nucleotide sequence ID" value="XM_004258571.1"/>
</dbReference>
<evidence type="ECO:0000313" key="2">
    <source>
        <dbReference type="Proteomes" id="UP000014680"/>
    </source>
</evidence>
<dbReference type="GeneID" id="14890881"/>
<keyword evidence="2" id="KW-1185">Reference proteome</keyword>
<reference evidence="1 2" key="1">
    <citation type="submission" date="2012-10" db="EMBL/GenBank/DDBJ databases">
        <authorList>
            <person name="Zafar N."/>
            <person name="Inman J."/>
            <person name="Hall N."/>
            <person name="Lorenzi H."/>
            <person name="Caler E."/>
        </authorList>
    </citation>
    <scope>NUCLEOTIDE SEQUENCE [LARGE SCALE GENOMIC DNA]</scope>
    <source>
        <strain evidence="1 2">IP1</strain>
    </source>
</reference>
<dbReference type="GO" id="GO:0005525">
    <property type="term" value="F:GTP binding"/>
    <property type="evidence" value="ECO:0007669"/>
    <property type="project" value="InterPro"/>
</dbReference>
<dbReference type="Proteomes" id="UP000014680">
    <property type="component" value="Unassembled WGS sequence"/>
</dbReference>
<dbReference type="Pfam" id="PF00071">
    <property type="entry name" value="Ras"/>
    <property type="match status" value="1"/>
</dbReference>
<name>A0A0A1U9V9_ENTIV</name>
<dbReference type="InterPro" id="IPR001806">
    <property type="entry name" value="Small_GTPase"/>
</dbReference>
<proteinExistence type="predicted"/>